<reference evidence="7 8" key="1">
    <citation type="submission" date="2016-07" db="EMBL/GenBank/DDBJ databases">
        <title>Pervasive Adenine N6-methylation of Active Genes in Fungi.</title>
        <authorList>
            <consortium name="DOE Joint Genome Institute"/>
            <person name="Mondo S.J."/>
            <person name="Dannebaum R.O."/>
            <person name="Kuo R.C."/>
            <person name="Labutti K."/>
            <person name="Haridas S."/>
            <person name="Kuo A."/>
            <person name="Salamov A."/>
            <person name="Ahrendt S.R."/>
            <person name="Lipzen A."/>
            <person name="Sullivan W."/>
            <person name="Andreopoulos W.B."/>
            <person name="Clum A."/>
            <person name="Lindquist E."/>
            <person name="Daum C."/>
            <person name="Ramamoorthy G.K."/>
            <person name="Gryganskyi A."/>
            <person name="Culley D."/>
            <person name="Magnuson J.K."/>
            <person name="James T.Y."/>
            <person name="O'Malley M.A."/>
            <person name="Stajich J.E."/>
            <person name="Spatafora J.W."/>
            <person name="Visel A."/>
            <person name="Grigoriev I.V."/>
        </authorList>
    </citation>
    <scope>NUCLEOTIDE SEQUENCE [LARGE SCALE GENOMIC DNA]</scope>
    <source>
        <strain evidence="7 8">62-1032</strain>
    </source>
</reference>
<feature type="compositionally biased region" description="Pro residues" evidence="6">
    <location>
        <begin position="225"/>
        <end position="238"/>
    </location>
</feature>
<dbReference type="EMBL" id="MCGR01000054">
    <property type="protein sequence ID" value="ORY70760.1"/>
    <property type="molecule type" value="Genomic_DNA"/>
</dbReference>
<keyword evidence="3" id="KW-0677">Repeat</keyword>
<dbReference type="InterPro" id="IPR038753">
    <property type="entry name" value="NFKBIL1"/>
</dbReference>
<evidence type="ECO:0000313" key="7">
    <source>
        <dbReference type="EMBL" id="ORY70760.1"/>
    </source>
</evidence>
<keyword evidence="4" id="KW-0040">ANK repeat</keyword>
<keyword evidence="2" id="KW-0597">Phosphoprotein</keyword>
<name>A0A1Y2EGQ2_9BASI</name>
<dbReference type="GO" id="GO:0005634">
    <property type="term" value="C:nucleus"/>
    <property type="evidence" value="ECO:0007669"/>
    <property type="project" value="UniProtKB-SubCell"/>
</dbReference>
<dbReference type="InParanoid" id="A0A1Y2EGQ2"/>
<evidence type="ECO:0000256" key="2">
    <source>
        <dbReference type="ARBA" id="ARBA00022553"/>
    </source>
</evidence>
<dbReference type="AlphaFoldDB" id="A0A1Y2EGQ2"/>
<accession>A0A1Y2EGQ2</accession>
<protein>
    <submittedName>
        <fullName evidence="7">Uncharacterized protein</fullName>
    </submittedName>
</protein>
<evidence type="ECO:0000256" key="6">
    <source>
        <dbReference type="SAM" id="MobiDB-lite"/>
    </source>
</evidence>
<dbReference type="OrthoDB" id="412109at2759"/>
<evidence type="ECO:0000256" key="1">
    <source>
        <dbReference type="ARBA" id="ARBA00004123"/>
    </source>
</evidence>
<feature type="compositionally biased region" description="Low complexity" evidence="6">
    <location>
        <begin position="239"/>
        <end position="248"/>
    </location>
</feature>
<evidence type="ECO:0000313" key="8">
    <source>
        <dbReference type="Proteomes" id="UP000193467"/>
    </source>
</evidence>
<evidence type="ECO:0000256" key="3">
    <source>
        <dbReference type="ARBA" id="ARBA00022737"/>
    </source>
</evidence>
<dbReference type="PANTHER" id="PTHR15263">
    <property type="entry name" value="I-KAPPA-B-LIKE PROTEIN IKBL"/>
    <property type="match status" value="1"/>
</dbReference>
<gene>
    <name evidence="7" type="ORF">BCR35DRAFT_307823</name>
</gene>
<feature type="region of interest" description="Disordered" evidence="6">
    <location>
        <begin position="148"/>
        <end position="248"/>
    </location>
</feature>
<comment type="caution">
    <text evidence="7">The sequence shown here is derived from an EMBL/GenBank/DDBJ whole genome shotgun (WGS) entry which is preliminary data.</text>
</comment>
<sequence>MPKLRMKETPSTVEAAVLKAERRAKRKRAAAAANARPRAESMTPPRSRPTPLPTDDLGFDESTIPPDQARKRAYREEEEEAMERQSSFADRLRNAQAEDEGVGFHEEMMYAREAAAFSYGGAAGVAMGLGSAGAGTSRMDEEEYAEYVRAGMWRRKNKEEIERREQLEKERKVKEEKERVEGEKRRREERDKIRRLEERRRANSEKEEKDARAAYEERWKKLLAAPPPPPPTPNPTPPAGSSSTEAPPAATLAPLRFTSFPWPLYPPMPLPPLSWPSASQITPTALTTFLLSHLPSSSRKSTLRQAVLAYHPDRFERLVMRVPEDKDGGTETRERVRELGLRTSQVLNDLMKAGGGI</sequence>
<feature type="region of interest" description="Disordered" evidence="6">
    <location>
        <begin position="20"/>
        <end position="97"/>
    </location>
</feature>
<proteinExistence type="predicted"/>
<evidence type="ECO:0000256" key="4">
    <source>
        <dbReference type="ARBA" id="ARBA00023043"/>
    </source>
</evidence>
<comment type="subcellular location">
    <subcellularLocation>
        <location evidence="1">Nucleus</location>
    </subcellularLocation>
</comment>
<dbReference type="Proteomes" id="UP000193467">
    <property type="component" value="Unassembled WGS sequence"/>
</dbReference>
<keyword evidence="8" id="KW-1185">Reference proteome</keyword>
<evidence type="ECO:0000256" key="5">
    <source>
        <dbReference type="ARBA" id="ARBA00023242"/>
    </source>
</evidence>
<organism evidence="7 8">
    <name type="scientific">Leucosporidium creatinivorum</name>
    <dbReference type="NCBI Taxonomy" id="106004"/>
    <lineage>
        <taxon>Eukaryota</taxon>
        <taxon>Fungi</taxon>
        <taxon>Dikarya</taxon>
        <taxon>Basidiomycota</taxon>
        <taxon>Pucciniomycotina</taxon>
        <taxon>Microbotryomycetes</taxon>
        <taxon>Leucosporidiales</taxon>
        <taxon>Leucosporidium</taxon>
    </lineage>
</organism>
<dbReference type="PANTHER" id="PTHR15263:SF1">
    <property type="entry name" value="NF-KAPPA-B INHIBITOR-LIKE PROTEIN 1"/>
    <property type="match status" value="1"/>
</dbReference>
<dbReference type="STRING" id="106004.A0A1Y2EGQ2"/>
<feature type="compositionally biased region" description="Basic and acidic residues" evidence="6">
    <location>
        <begin position="157"/>
        <end position="220"/>
    </location>
</feature>
<keyword evidence="5" id="KW-0539">Nucleus</keyword>
<dbReference type="GO" id="GO:0043124">
    <property type="term" value="P:negative regulation of canonical NF-kappaB signal transduction"/>
    <property type="evidence" value="ECO:0007669"/>
    <property type="project" value="InterPro"/>
</dbReference>